<keyword evidence="3" id="KW-0808">Transferase</keyword>
<dbReference type="EC" id="2.4.-.-" evidence="3"/>
<dbReference type="Pfam" id="PF00534">
    <property type="entry name" value="Glycos_transf_1"/>
    <property type="match status" value="1"/>
</dbReference>
<dbReference type="SUPFAM" id="SSF53756">
    <property type="entry name" value="UDP-Glycosyltransferase/glycogen phosphorylase"/>
    <property type="match status" value="1"/>
</dbReference>
<dbReference type="EMBL" id="CP114883">
    <property type="protein sequence ID" value="WBB07052.1"/>
    <property type="molecule type" value="Genomic_DNA"/>
</dbReference>
<keyword evidence="3" id="KW-0328">Glycosyltransferase</keyword>
<dbReference type="PANTHER" id="PTHR45947:SF3">
    <property type="entry name" value="SULFOQUINOVOSYL TRANSFERASE SQD2"/>
    <property type="match status" value="1"/>
</dbReference>
<dbReference type="Proteomes" id="UP001212085">
    <property type="component" value="Chromosome"/>
</dbReference>
<dbReference type="InterPro" id="IPR028098">
    <property type="entry name" value="Glyco_trans_4-like_N"/>
</dbReference>
<dbReference type="Gene3D" id="3.40.50.2000">
    <property type="entry name" value="Glycogen Phosphorylase B"/>
    <property type="match status" value="2"/>
</dbReference>
<protein>
    <submittedName>
        <fullName evidence="3">Glycosyltransferase</fullName>
        <ecNumber evidence="3">2.4.-.-</ecNumber>
    </submittedName>
</protein>
<keyword evidence="4" id="KW-1185">Reference proteome</keyword>
<gene>
    <name evidence="3" type="ORF">O6R09_03780</name>
</gene>
<dbReference type="Pfam" id="PF13439">
    <property type="entry name" value="Glyco_transf_4"/>
    <property type="match status" value="1"/>
</dbReference>
<name>A0ABY7M0T8_STRAY</name>
<feature type="domain" description="Glycosyl transferase family 1" evidence="1">
    <location>
        <begin position="266"/>
        <end position="379"/>
    </location>
</feature>
<sequence>MKILHYTIGFAPERTGGLVGYATDLMQEQIRQGHDVYAFYPSNQVCFGKKIKFKRLEDRFGIKTYRLVNSLPMALFGGIKEPSDFMIPCDLTVYKNFLKNIRPEIIHIHSLIGVHKEFFEAAKELKIKMIFTTHDYYGLAPLPNFYYNGISFDDNNDNLAWNIMSADALSTKKLRIFQSRFYPMIRKWMKRLNKNPKHKSYQEIDAIDEDIDYTELRKYYISIFSLIDVFHFNSNLAFSIYQKNLPFNINGKVISITNKLIRKHDVVRTRKEKKTIAFIGPDEDYKGYFEFLNFVSTLNLDEYDIVTYGHVANQFAPSYISQRGRFSQMDLDKVYSGIDILIVPSKWKESFGLVVLEALSYGVTVFASQNIGAKDLLQKEYIFSDLSLLDINLDVQQKNIKIKALDEHVRELNTLYEELNG</sequence>
<proteinExistence type="predicted"/>
<evidence type="ECO:0000313" key="3">
    <source>
        <dbReference type="EMBL" id="WBB07052.1"/>
    </source>
</evidence>
<dbReference type="InterPro" id="IPR001296">
    <property type="entry name" value="Glyco_trans_1"/>
</dbReference>
<evidence type="ECO:0000313" key="4">
    <source>
        <dbReference type="Proteomes" id="UP001212085"/>
    </source>
</evidence>
<reference evidence="3 4" key="1">
    <citation type="submission" date="2022-12" db="EMBL/GenBank/DDBJ databases">
        <title>Streptococcus alactolyticus LGM, complete genome.</title>
        <authorList>
            <person name="Liu Z."/>
            <person name="Mu C."/>
            <person name="Zhu W."/>
        </authorList>
    </citation>
    <scope>NUCLEOTIDE SEQUENCE [LARGE SCALE GENOMIC DNA]</scope>
    <source>
        <strain evidence="3 4">LGM</strain>
    </source>
</reference>
<feature type="domain" description="Glycosyltransferase subfamily 4-like N-terminal" evidence="2">
    <location>
        <begin position="16"/>
        <end position="148"/>
    </location>
</feature>
<dbReference type="GO" id="GO:0016757">
    <property type="term" value="F:glycosyltransferase activity"/>
    <property type="evidence" value="ECO:0007669"/>
    <property type="project" value="UniProtKB-KW"/>
</dbReference>
<dbReference type="PANTHER" id="PTHR45947">
    <property type="entry name" value="SULFOQUINOVOSYL TRANSFERASE SQD2"/>
    <property type="match status" value="1"/>
</dbReference>
<organism evidence="3 4">
    <name type="scientific">Streptococcus alactolyticus</name>
    <dbReference type="NCBI Taxonomy" id="29389"/>
    <lineage>
        <taxon>Bacteria</taxon>
        <taxon>Bacillati</taxon>
        <taxon>Bacillota</taxon>
        <taxon>Bacilli</taxon>
        <taxon>Lactobacillales</taxon>
        <taxon>Streptococcaceae</taxon>
        <taxon>Streptococcus</taxon>
    </lineage>
</organism>
<dbReference type="RefSeq" id="WP_269725802.1">
    <property type="nucleotide sequence ID" value="NZ_CP114883.1"/>
</dbReference>
<accession>A0ABY7M0T8</accession>
<evidence type="ECO:0000259" key="1">
    <source>
        <dbReference type="Pfam" id="PF00534"/>
    </source>
</evidence>
<dbReference type="InterPro" id="IPR050194">
    <property type="entry name" value="Glycosyltransferase_grp1"/>
</dbReference>
<evidence type="ECO:0000259" key="2">
    <source>
        <dbReference type="Pfam" id="PF13439"/>
    </source>
</evidence>